<reference evidence="4 5" key="1">
    <citation type="journal article" date="2018" name="Evol. Lett.">
        <title>Horizontal gene cluster transfer increased hallucinogenic mushroom diversity.</title>
        <authorList>
            <person name="Reynolds H.T."/>
            <person name="Vijayakumar V."/>
            <person name="Gluck-Thaler E."/>
            <person name="Korotkin H.B."/>
            <person name="Matheny P.B."/>
            <person name="Slot J.C."/>
        </authorList>
    </citation>
    <scope>NUCLEOTIDE SEQUENCE [LARGE SCALE GENOMIC DNA]</scope>
    <source>
        <strain evidence="4 5">SRW20</strain>
    </source>
</reference>
<gene>
    <name evidence="4" type="ORF">CVT26_012158</name>
</gene>
<dbReference type="PANTHER" id="PTHR11540">
    <property type="entry name" value="MALATE AND LACTATE DEHYDROGENASE"/>
    <property type="match status" value="1"/>
</dbReference>
<protein>
    <recommendedName>
        <fullName evidence="3">Lactate/malate dehydrogenase C-terminal domain-containing protein</fullName>
    </recommendedName>
</protein>
<dbReference type="SUPFAM" id="SSF56327">
    <property type="entry name" value="LDH C-terminal domain-like"/>
    <property type="match status" value="1"/>
</dbReference>
<evidence type="ECO:0000256" key="1">
    <source>
        <dbReference type="ARBA" id="ARBA00023002"/>
    </source>
</evidence>
<organism evidence="4 5">
    <name type="scientific">Gymnopilus dilepis</name>
    <dbReference type="NCBI Taxonomy" id="231916"/>
    <lineage>
        <taxon>Eukaryota</taxon>
        <taxon>Fungi</taxon>
        <taxon>Dikarya</taxon>
        <taxon>Basidiomycota</taxon>
        <taxon>Agaricomycotina</taxon>
        <taxon>Agaricomycetes</taxon>
        <taxon>Agaricomycetidae</taxon>
        <taxon>Agaricales</taxon>
        <taxon>Agaricineae</taxon>
        <taxon>Hymenogastraceae</taxon>
        <taxon>Gymnopilus</taxon>
    </lineage>
</organism>
<dbReference type="EMBL" id="NHYE01005382">
    <property type="protein sequence ID" value="PPQ73817.1"/>
    <property type="molecule type" value="Genomic_DNA"/>
</dbReference>
<comment type="caution">
    <text evidence="4">The sequence shown here is derived from an EMBL/GenBank/DDBJ whole genome shotgun (WGS) entry which is preliminary data.</text>
</comment>
<evidence type="ECO:0000313" key="5">
    <source>
        <dbReference type="Proteomes" id="UP000284706"/>
    </source>
</evidence>
<dbReference type="PANTHER" id="PTHR11540:SF16">
    <property type="entry name" value="MALATE DEHYDROGENASE, MITOCHONDRIAL"/>
    <property type="match status" value="1"/>
</dbReference>
<dbReference type="Gene3D" id="3.90.110.10">
    <property type="entry name" value="Lactate dehydrogenase/glycoside hydrolase, family 4, C-terminal"/>
    <property type="match status" value="1"/>
</dbReference>
<dbReference type="AlphaFoldDB" id="A0A409W5P5"/>
<evidence type="ECO:0000259" key="3">
    <source>
        <dbReference type="Pfam" id="PF02866"/>
    </source>
</evidence>
<dbReference type="InterPro" id="IPR015955">
    <property type="entry name" value="Lactate_DH/Glyco_Ohase_4_C"/>
</dbReference>
<feature type="domain" description="Lactate/malate dehydrogenase C-terminal" evidence="3">
    <location>
        <begin position="16"/>
        <end position="87"/>
    </location>
</feature>
<dbReference type="STRING" id="231916.A0A409W5P5"/>
<dbReference type="InterPro" id="IPR022383">
    <property type="entry name" value="Lactate/malate_DH_C"/>
</dbReference>
<dbReference type="OrthoDB" id="4069699at2759"/>
<evidence type="ECO:0000313" key="4">
    <source>
        <dbReference type="EMBL" id="PPQ73817.1"/>
    </source>
</evidence>
<keyword evidence="2" id="KW-0520">NAD</keyword>
<dbReference type="GO" id="GO:0030060">
    <property type="term" value="F:L-malate dehydrogenase (NAD+) activity"/>
    <property type="evidence" value="ECO:0007669"/>
    <property type="project" value="TreeGrafter"/>
</dbReference>
<dbReference type="Pfam" id="PF02866">
    <property type="entry name" value="Ldh_1_C"/>
    <property type="match status" value="1"/>
</dbReference>
<keyword evidence="5" id="KW-1185">Reference proteome</keyword>
<proteinExistence type="predicted"/>
<keyword evidence="1" id="KW-0560">Oxidoreductase</keyword>
<dbReference type="Proteomes" id="UP000284706">
    <property type="component" value="Unassembled WGS sequence"/>
</dbReference>
<dbReference type="GO" id="GO:0005737">
    <property type="term" value="C:cytoplasm"/>
    <property type="evidence" value="ECO:0007669"/>
    <property type="project" value="TreeGrafter"/>
</dbReference>
<sequence length="181" mass="19395">MFVPIVGGDLYIDRSPPFSIFPLPSSFCKDQYDALVKRVQSGGDEVVQATDRAGSAIPSMAYAGAEFSIKIIRAITQGLVKIYPVGKITEAELALVKVSTPESTKNILASGQKLGDPCHPQGPGYLGQSMMAIRSAGGILPGPPRTTDDHVLSSEEYLQDSVNLLPSAEMKWTSQLRSLDI</sequence>
<accession>A0A409W5P5</accession>
<dbReference type="InParanoid" id="A0A409W5P5"/>
<evidence type="ECO:0000256" key="2">
    <source>
        <dbReference type="ARBA" id="ARBA00023027"/>
    </source>
</evidence>
<name>A0A409W5P5_9AGAR</name>